<evidence type="ECO:0000313" key="7">
    <source>
        <dbReference type="EMBL" id="NYT35704.1"/>
    </source>
</evidence>
<sequence length="192" mass="20845">MRVTKEQFAENREHILVAAGELFREKGFDGISIAEVMKAAGLTHGGFYRHFESKEDLLSKACEAVLEGGAQRWAQTAQAEPDKALDIIAQRYLSEAHLESPGKGCIYATMASDAARQSDAIRTAFGNGLQAMLGVLARIVPCRSRAARRKRAIVTMSQLVGAMVLARAVNDPVLAREILSASANDIKTRESD</sequence>
<protein>
    <submittedName>
        <fullName evidence="7">TetR family transcriptional regulator</fullName>
    </submittedName>
</protein>
<dbReference type="Pfam" id="PF00440">
    <property type="entry name" value="TetR_N"/>
    <property type="match status" value="1"/>
</dbReference>
<accession>A0A853F5B3</accession>
<feature type="DNA-binding region" description="H-T-H motif" evidence="5">
    <location>
        <begin position="32"/>
        <end position="51"/>
    </location>
</feature>
<dbReference type="EMBL" id="JACCEW010000001">
    <property type="protein sequence ID" value="NYT35704.1"/>
    <property type="molecule type" value="Genomic_DNA"/>
</dbReference>
<evidence type="ECO:0000256" key="2">
    <source>
        <dbReference type="ARBA" id="ARBA00023015"/>
    </source>
</evidence>
<dbReference type="InterPro" id="IPR023772">
    <property type="entry name" value="DNA-bd_HTH_TetR-type_CS"/>
</dbReference>
<dbReference type="SUPFAM" id="SSF48498">
    <property type="entry name" value="Tetracyclin repressor-like, C-terminal domain"/>
    <property type="match status" value="1"/>
</dbReference>
<keyword evidence="3 5" id="KW-0238">DNA-binding</keyword>
<dbReference type="OrthoDB" id="9798857at2"/>
<dbReference type="PANTHER" id="PTHR47506:SF7">
    <property type="entry name" value="TRANSCRIPTIONAL REGULATORY PROTEIN"/>
    <property type="match status" value="1"/>
</dbReference>
<keyword evidence="8" id="KW-1185">Reference proteome</keyword>
<dbReference type="Proteomes" id="UP000580517">
    <property type="component" value="Unassembled WGS sequence"/>
</dbReference>
<dbReference type="RefSeq" id="WP_129967670.1">
    <property type="nucleotide sequence ID" value="NZ_JACCEW010000001.1"/>
</dbReference>
<organism evidence="7 8">
    <name type="scientific">Allopusillimonas soli</name>
    <dbReference type="NCBI Taxonomy" id="659016"/>
    <lineage>
        <taxon>Bacteria</taxon>
        <taxon>Pseudomonadati</taxon>
        <taxon>Pseudomonadota</taxon>
        <taxon>Betaproteobacteria</taxon>
        <taxon>Burkholderiales</taxon>
        <taxon>Alcaligenaceae</taxon>
        <taxon>Allopusillimonas</taxon>
    </lineage>
</organism>
<dbReference type="InterPro" id="IPR009057">
    <property type="entry name" value="Homeodomain-like_sf"/>
</dbReference>
<dbReference type="InterPro" id="IPR001647">
    <property type="entry name" value="HTH_TetR"/>
</dbReference>
<proteinExistence type="predicted"/>
<reference evidence="7 8" key="1">
    <citation type="submission" date="2020-07" db="EMBL/GenBank/DDBJ databases">
        <title>Taxonomic revisions and descriptions of new bacterial species based on genomic comparisons in the high-G+C-content subgroup of the family Alcaligenaceae.</title>
        <authorList>
            <person name="Szabo A."/>
            <person name="Felfoldi T."/>
        </authorList>
    </citation>
    <scope>NUCLEOTIDE SEQUENCE [LARGE SCALE GENOMIC DNA]</scope>
    <source>
        <strain evidence="7 8">DSM 25264</strain>
    </source>
</reference>
<keyword evidence="2" id="KW-0805">Transcription regulation</keyword>
<evidence type="ECO:0000256" key="5">
    <source>
        <dbReference type="PROSITE-ProRule" id="PRU00335"/>
    </source>
</evidence>
<keyword evidence="1" id="KW-0678">Repressor</keyword>
<name>A0A853F5B3_9BURK</name>
<evidence type="ECO:0000256" key="4">
    <source>
        <dbReference type="ARBA" id="ARBA00023163"/>
    </source>
</evidence>
<comment type="caution">
    <text evidence="7">The sequence shown here is derived from an EMBL/GenBank/DDBJ whole genome shotgun (WGS) entry which is preliminary data.</text>
</comment>
<dbReference type="GO" id="GO:0003677">
    <property type="term" value="F:DNA binding"/>
    <property type="evidence" value="ECO:0007669"/>
    <property type="project" value="UniProtKB-UniRule"/>
</dbReference>
<evidence type="ECO:0000256" key="1">
    <source>
        <dbReference type="ARBA" id="ARBA00022491"/>
    </source>
</evidence>
<evidence type="ECO:0000259" key="6">
    <source>
        <dbReference type="PROSITE" id="PS50977"/>
    </source>
</evidence>
<dbReference type="PROSITE" id="PS50977">
    <property type="entry name" value="HTH_TETR_2"/>
    <property type="match status" value="1"/>
</dbReference>
<dbReference type="AlphaFoldDB" id="A0A853F5B3"/>
<dbReference type="SUPFAM" id="SSF46689">
    <property type="entry name" value="Homeodomain-like"/>
    <property type="match status" value="1"/>
</dbReference>
<dbReference type="Gene3D" id="1.10.10.60">
    <property type="entry name" value="Homeodomain-like"/>
    <property type="match status" value="1"/>
</dbReference>
<dbReference type="PRINTS" id="PR00455">
    <property type="entry name" value="HTHTETR"/>
</dbReference>
<gene>
    <name evidence="7" type="ORF">H0A68_02375</name>
</gene>
<dbReference type="PROSITE" id="PS01081">
    <property type="entry name" value="HTH_TETR_1"/>
    <property type="match status" value="1"/>
</dbReference>
<dbReference type="Gene3D" id="1.10.357.10">
    <property type="entry name" value="Tetracycline Repressor, domain 2"/>
    <property type="match status" value="1"/>
</dbReference>
<keyword evidence="4" id="KW-0804">Transcription</keyword>
<feature type="domain" description="HTH tetR-type" evidence="6">
    <location>
        <begin position="9"/>
        <end position="69"/>
    </location>
</feature>
<evidence type="ECO:0000256" key="3">
    <source>
        <dbReference type="ARBA" id="ARBA00023125"/>
    </source>
</evidence>
<dbReference type="InterPro" id="IPR036271">
    <property type="entry name" value="Tet_transcr_reg_TetR-rel_C_sf"/>
</dbReference>
<dbReference type="PANTHER" id="PTHR47506">
    <property type="entry name" value="TRANSCRIPTIONAL REGULATORY PROTEIN"/>
    <property type="match status" value="1"/>
</dbReference>
<evidence type="ECO:0000313" key="8">
    <source>
        <dbReference type="Proteomes" id="UP000580517"/>
    </source>
</evidence>